<evidence type="ECO:0000313" key="2">
    <source>
        <dbReference type="Proteomes" id="UP001172778"/>
    </source>
</evidence>
<dbReference type="SUPFAM" id="SSF109854">
    <property type="entry name" value="DinB/YfiT-like putative metalloenzymes"/>
    <property type="match status" value="1"/>
</dbReference>
<dbReference type="RefSeq" id="WP_284101716.1">
    <property type="nucleotide sequence ID" value="NZ_JARRAF010000018.1"/>
</dbReference>
<gene>
    <name evidence="1" type="ORF">PZA18_15245</name>
</gene>
<dbReference type="InterPro" id="IPR034660">
    <property type="entry name" value="DinB/YfiT-like"/>
</dbReference>
<protein>
    <submittedName>
        <fullName evidence="1">DUF1993 domain-containing protein</fullName>
    </submittedName>
</protein>
<sequence length="168" mass="18711">MSLSMYQVSVAVMPHFLNSLSVILDKAVAHADAKKFDMAVLLGSRLAPDMFPLSRQIQIASDLAKGCAARLAGVEPPNWEDNETTVEELKARIAKTVDYLQTFKPEQIDGSESRTVVLKMRSGELTFDGLTYLNQFVLPNFYFHLTTAYDILRHNGVELGKKDFLGAK</sequence>
<dbReference type="Pfam" id="PF09351">
    <property type="entry name" value="DUF1993"/>
    <property type="match status" value="1"/>
</dbReference>
<dbReference type="InterPro" id="IPR018531">
    <property type="entry name" value="DUF1993"/>
</dbReference>
<proteinExistence type="predicted"/>
<name>A0ABT7DZZ5_9NEIS</name>
<dbReference type="EMBL" id="JARRAF010000018">
    <property type="protein sequence ID" value="MDK2125409.1"/>
    <property type="molecule type" value="Genomic_DNA"/>
</dbReference>
<reference evidence="1" key="1">
    <citation type="submission" date="2023-03" db="EMBL/GenBank/DDBJ databases">
        <title>Chitinimonas shenzhenensis gen. nov., sp. nov., a novel member of family Burkholderiaceae isolated from activated sludge collected in Shen Zhen, China.</title>
        <authorList>
            <person name="Wang X."/>
        </authorList>
    </citation>
    <scope>NUCLEOTIDE SEQUENCE</scope>
    <source>
        <strain evidence="1">DQS-5</strain>
    </source>
</reference>
<dbReference type="Gene3D" id="1.20.120.450">
    <property type="entry name" value="dinb family like domain"/>
    <property type="match status" value="1"/>
</dbReference>
<evidence type="ECO:0000313" key="1">
    <source>
        <dbReference type="EMBL" id="MDK2125409.1"/>
    </source>
</evidence>
<accession>A0ABT7DZZ5</accession>
<dbReference type="Proteomes" id="UP001172778">
    <property type="component" value="Unassembled WGS sequence"/>
</dbReference>
<comment type="caution">
    <text evidence="1">The sequence shown here is derived from an EMBL/GenBank/DDBJ whole genome shotgun (WGS) entry which is preliminary data.</text>
</comment>
<dbReference type="PANTHER" id="PTHR36922">
    <property type="entry name" value="BLL2446 PROTEIN"/>
    <property type="match status" value="1"/>
</dbReference>
<keyword evidence="2" id="KW-1185">Reference proteome</keyword>
<organism evidence="1 2">
    <name type="scientific">Parachitinimonas caeni</name>
    <dbReference type="NCBI Taxonomy" id="3031301"/>
    <lineage>
        <taxon>Bacteria</taxon>
        <taxon>Pseudomonadati</taxon>
        <taxon>Pseudomonadota</taxon>
        <taxon>Betaproteobacteria</taxon>
        <taxon>Neisseriales</taxon>
        <taxon>Chitinibacteraceae</taxon>
        <taxon>Parachitinimonas</taxon>
    </lineage>
</organism>
<dbReference type="PANTHER" id="PTHR36922:SF1">
    <property type="entry name" value="DUF1993 DOMAIN-CONTAINING PROTEIN"/>
    <property type="match status" value="1"/>
</dbReference>